<name>A0A8J3C5N2_9ACTN</name>
<dbReference type="InterPro" id="IPR016181">
    <property type="entry name" value="Acyl_CoA_acyltransferase"/>
</dbReference>
<dbReference type="Pfam" id="PF13508">
    <property type="entry name" value="Acetyltransf_7"/>
    <property type="match status" value="1"/>
</dbReference>
<evidence type="ECO:0000313" key="2">
    <source>
        <dbReference type="EMBL" id="GGL13069.1"/>
    </source>
</evidence>
<dbReference type="InterPro" id="IPR052523">
    <property type="entry name" value="Trichothecene_AcTrans"/>
</dbReference>
<protein>
    <submittedName>
        <fullName evidence="2">N-acetyltransferase</fullName>
    </submittedName>
</protein>
<proteinExistence type="predicted"/>
<dbReference type="CDD" id="cd04301">
    <property type="entry name" value="NAT_SF"/>
    <property type="match status" value="1"/>
</dbReference>
<dbReference type="PROSITE" id="PS51186">
    <property type="entry name" value="GNAT"/>
    <property type="match status" value="1"/>
</dbReference>
<dbReference type="PANTHER" id="PTHR42791">
    <property type="entry name" value="GNAT FAMILY ACETYLTRANSFERASE"/>
    <property type="match status" value="1"/>
</dbReference>
<gene>
    <name evidence="2" type="ORF">GCM10012284_54640</name>
</gene>
<comment type="caution">
    <text evidence="2">The sequence shown here is derived from an EMBL/GenBank/DDBJ whole genome shotgun (WGS) entry which is preliminary data.</text>
</comment>
<sequence>MIAVRAATPADFEVLSRLLAAAFLHGDLAPWLIADVATRRRVYLPYFALHAEHALRFGHVDLAGGECAAALWYLIDGRPPPDLPGYDRRLAEITGPHVARFRALDAAMHAYHPYRERHHYLAFLAVRPDRQRRGLGSALLAHHHSGLDAAATPAYLEATGPDNARLYARHGYRPRAEYRIMGDGPVLMPQWRTPAPTGCPSPSVGPSR</sequence>
<dbReference type="Gene3D" id="3.40.630.30">
    <property type="match status" value="1"/>
</dbReference>
<evidence type="ECO:0000259" key="1">
    <source>
        <dbReference type="PROSITE" id="PS51186"/>
    </source>
</evidence>
<dbReference type="Proteomes" id="UP000656042">
    <property type="component" value="Unassembled WGS sequence"/>
</dbReference>
<dbReference type="EMBL" id="BMMX01000040">
    <property type="protein sequence ID" value="GGL13069.1"/>
    <property type="molecule type" value="Genomic_DNA"/>
</dbReference>
<dbReference type="InterPro" id="IPR000182">
    <property type="entry name" value="GNAT_dom"/>
</dbReference>
<feature type="domain" description="N-acetyltransferase" evidence="1">
    <location>
        <begin position="2"/>
        <end position="193"/>
    </location>
</feature>
<dbReference type="AlphaFoldDB" id="A0A8J3C5N2"/>
<dbReference type="RefSeq" id="WP_189082194.1">
    <property type="nucleotide sequence ID" value="NZ_BMMX01000040.1"/>
</dbReference>
<dbReference type="GO" id="GO:0016747">
    <property type="term" value="F:acyltransferase activity, transferring groups other than amino-acyl groups"/>
    <property type="evidence" value="ECO:0007669"/>
    <property type="project" value="InterPro"/>
</dbReference>
<reference evidence="2" key="2">
    <citation type="submission" date="2020-09" db="EMBL/GenBank/DDBJ databases">
        <authorList>
            <person name="Sun Q."/>
            <person name="Zhou Y."/>
        </authorList>
    </citation>
    <scope>NUCLEOTIDE SEQUENCE</scope>
    <source>
        <strain evidence="2">CGMCC 4.7299</strain>
    </source>
</reference>
<evidence type="ECO:0000313" key="3">
    <source>
        <dbReference type="Proteomes" id="UP000656042"/>
    </source>
</evidence>
<accession>A0A8J3C5N2</accession>
<organism evidence="2 3">
    <name type="scientific">Mangrovihabitans endophyticus</name>
    <dbReference type="NCBI Taxonomy" id="1751298"/>
    <lineage>
        <taxon>Bacteria</taxon>
        <taxon>Bacillati</taxon>
        <taxon>Actinomycetota</taxon>
        <taxon>Actinomycetes</taxon>
        <taxon>Micromonosporales</taxon>
        <taxon>Micromonosporaceae</taxon>
        <taxon>Mangrovihabitans</taxon>
    </lineage>
</organism>
<dbReference type="PANTHER" id="PTHR42791:SF1">
    <property type="entry name" value="N-ACETYLTRANSFERASE DOMAIN-CONTAINING PROTEIN"/>
    <property type="match status" value="1"/>
</dbReference>
<dbReference type="SUPFAM" id="SSF55729">
    <property type="entry name" value="Acyl-CoA N-acyltransferases (Nat)"/>
    <property type="match status" value="1"/>
</dbReference>
<reference evidence="2" key="1">
    <citation type="journal article" date="2014" name="Int. J. Syst. Evol. Microbiol.">
        <title>Complete genome sequence of Corynebacterium casei LMG S-19264T (=DSM 44701T), isolated from a smear-ripened cheese.</title>
        <authorList>
            <consortium name="US DOE Joint Genome Institute (JGI-PGF)"/>
            <person name="Walter F."/>
            <person name="Albersmeier A."/>
            <person name="Kalinowski J."/>
            <person name="Ruckert C."/>
        </authorList>
    </citation>
    <scope>NUCLEOTIDE SEQUENCE</scope>
    <source>
        <strain evidence="2">CGMCC 4.7299</strain>
    </source>
</reference>
<keyword evidence="3" id="KW-1185">Reference proteome</keyword>